<dbReference type="NCBIfam" id="TIGR00376">
    <property type="entry name" value="IGHMBP2 family helicase"/>
    <property type="match status" value="1"/>
</dbReference>
<evidence type="ECO:0000256" key="10">
    <source>
        <dbReference type="ARBA" id="ARBA00022884"/>
    </source>
</evidence>
<evidence type="ECO:0000256" key="2">
    <source>
        <dbReference type="ARBA" id="ARBA00007913"/>
    </source>
</evidence>
<feature type="compositionally biased region" description="Basic and acidic residues" evidence="13">
    <location>
        <begin position="436"/>
        <end position="456"/>
    </location>
</feature>
<keyword evidence="3" id="KW-0479">Metal-binding</keyword>
<keyword evidence="10" id="KW-0694">RNA-binding</keyword>
<keyword evidence="4" id="KW-0547">Nucleotide-binding</keyword>
<dbReference type="Gene3D" id="3.30.1370.50">
    <property type="entry name" value="R3H-like domain"/>
    <property type="match status" value="1"/>
</dbReference>
<keyword evidence="7" id="KW-0347">Helicase</keyword>
<dbReference type="CDD" id="cd18808">
    <property type="entry name" value="SF1_C_Upf1"/>
    <property type="match status" value="1"/>
</dbReference>
<dbReference type="InterPro" id="IPR050534">
    <property type="entry name" value="Coronavir_polyprotein_1ab"/>
</dbReference>
<dbReference type="SUPFAM" id="SSF118310">
    <property type="entry name" value="AN1-like Zinc finger"/>
    <property type="match status" value="1"/>
</dbReference>
<feature type="region of interest" description="Disordered" evidence="13">
    <location>
        <begin position="712"/>
        <end position="757"/>
    </location>
</feature>
<dbReference type="Pfam" id="PF13087">
    <property type="entry name" value="AAA_12"/>
    <property type="match status" value="1"/>
</dbReference>
<dbReference type="SUPFAM" id="SSF52540">
    <property type="entry name" value="P-loop containing nucleoside triphosphate hydrolases"/>
    <property type="match status" value="1"/>
</dbReference>
<dbReference type="InterPro" id="IPR000058">
    <property type="entry name" value="Znf_AN1"/>
</dbReference>
<dbReference type="SMART" id="SM00393">
    <property type="entry name" value="R3H"/>
    <property type="match status" value="1"/>
</dbReference>
<keyword evidence="6" id="KW-0378">Hydrolase</keyword>
<evidence type="ECO:0000313" key="17">
    <source>
        <dbReference type="Proteomes" id="UP000225706"/>
    </source>
</evidence>
<keyword evidence="16" id="KW-0238">DNA-binding</keyword>
<evidence type="ECO:0000256" key="9">
    <source>
        <dbReference type="ARBA" id="ARBA00022840"/>
    </source>
</evidence>
<dbReference type="GO" id="GO:0043139">
    <property type="term" value="F:5'-3' DNA helicase activity"/>
    <property type="evidence" value="ECO:0007669"/>
    <property type="project" value="TreeGrafter"/>
</dbReference>
<evidence type="ECO:0000256" key="6">
    <source>
        <dbReference type="ARBA" id="ARBA00022801"/>
    </source>
</evidence>
<feature type="domain" description="R3H" evidence="15">
    <location>
        <begin position="507"/>
        <end position="571"/>
    </location>
</feature>
<dbReference type="InterPro" id="IPR036867">
    <property type="entry name" value="R3H_dom_sf"/>
</dbReference>
<evidence type="ECO:0000256" key="8">
    <source>
        <dbReference type="ARBA" id="ARBA00022833"/>
    </source>
</evidence>
<evidence type="ECO:0000256" key="3">
    <source>
        <dbReference type="ARBA" id="ARBA00022723"/>
    </source>
</evidence>
<dbReference type="Gene3D" id="4.10.1110.10">
    <property type="entry name" value="AN1-like Zinc finger"/>
    <property type="match status" value="1"/>
</dbReference>
<keyword evidence="9" id="KW-0067">ATP-binding</keyword>
<evidence type="ECO:0000256" key="13">
    <source>
        <dbReference type="SAM" id="MobiDB-lite"/>
    </source>
</evidence>
<dbReference type="InterPro" id="IPR047187">
    <property type="entry name" value="SF1_C_Upf1"/>
</dbReference>
<keyword evidence="11" id="KW-0539">Nucleus</keyword>
<dbReference type="SMART" id="SM00154">
    <property type="entry name" value="ZnF_AN1"/>
    <property type="match status" value="1"/>
</dbReference>
<reference evidence="17" key="1">
    <citation type="journal article" date="2017" name="bioRxiv">
        <title>Comparative analysis of the genomes of Stylophora pistillata and Acropora digitifera provides evidence for extensive differences between species of corals.</title>
        <authorList>
            <person name="Voolstra C.R."/>
            <person name="Li Y."/>
            <person name="Liew Y.J."/>
            <person name="Baumgarten S."/>
            <person name="Zoccola D."/>
            <person name="Flot J.-F."/>
            <person name="Tambutte S."/>
            <person name="Allemand D."/>
            <person name="Aranda M."/>
        </authorList>
    </citation>
    <scope>NUCLEOTIDE SEQUENCE [LARGE SCALE GENOMIC DNA]</scope>
</reference>
<dbReference type="GO" id="GO:0003677">
    <property type="term" value="F:DNA binding"/>
    <property type="evidence" value="ECO:0007669"/>
    <property type="project" value="UniProtKB-KW"/>
</dbReference>
<dbReference type="GO" id="GO:0003723">
    <property type="term" value="F:RNA binding"/>
    <property type="evidence" value="ECO:0007669"/>
    <property type="project" value="UniProtKB-KW"/>
</dbReference>
<dbReference type="Pfam" id="PF13086">
    <property type="entry name" value="AAA_11"/>
    <property type="match status" value="1"/>
</dbReference>
<evidence type="ECO:0000256" key="4">
    <source>
        <dbReference type="ARBA" id="ARBA00022741"/>
    </source>
</evidence>
<dbReference type="GO" id="GO:0005737">
    <property type="term" value="C:cytoplasm"/>
    <property type="evidence" value="ECO:0007669"/>
    <property type="project" value="TreeGrafter"/>
</dbReference>
<dbReference type="Pfam" id="PF01424">
    <property type="entry name" value="R3H"/>
    <property type="match status" value="1"/>
</dbReference>
<name>A0A2B4S4S4_STYPI</name>
<comment type="caution">
    <text evidence="16">The sequence shown here is derived from an EMBL/GenBank/DDBJ whole genome shotgun (WGS) entry which is preliminary data.</text>
</comment>
<dbReference type="GO" id="GO:0005634">
    <property type="term" value="C:nucleus"/>
    <property type="evidence" value="ECO:0007669"/>
    <property type="project" value="UniProtKB-SubCell"/>
</dbReference>
<feature type="region of interest" description="Disordered" evidence="13">
    <location>
        <begin position="52"/>
        <end position="71"/>
    </location>
</feature>
<dbReference type="GO" id="GO:0008270">
    <property type="term" value="F:zinc ion binding"/>
    <property type="evidence" value="ECO:0007669"/>
    <property type="project" value="UniProtKB-KW"/>
</dbReference>
<organism evidence="16 17">
    <name type="scientific">Stylophora pistillata</name>
    <name type="common">Smooth cauliflower coral</name>
    <dbReference type="NCBI Taxonomy" id="50429"/>
    <lineage>
        <taxon>Eukaryota</taxon>
        <taxon>Metazoa</taxon>
        <taxon>Cnidaria</taxon>
        <taxon>Anthozoa</taxon>
        <taxon>Hexacorallia</taxon>
        <taxon>Scleractinia</taxon>
        <taxon>Astrocoeniina</taxon>
        <taxon>Pocilloporidae</taxon>
        <taxon>Stylophora</taxon>
    </lineage>
</organism>
<dbReference type="PROSITE" id="PS51061">
    <property type="entry name" value="R3H"/>
    <property type="match status" value="1"/>
</dbReference>
<dbReference type="OrthoDB" id="10058398at2759"/>
<evidence type="ECO:0000256" key="11">
    <source>
        <dbReference type="ARBA" id="ARBA00023242"/>
    </source>
</evidence>
<dbReference type="InterPro" id="IPR041679">
    <property type="entry name" value="DNA2/NAM7-like_C"/>
</dbReference>
<dbReference type="Pfam" id="PF01428">
    <property type="entry name" value="zf-AN1"/>
    <property type="match status" value="1"/>
</dbReference>
<dbReference type="InterPro" id="IPR027417">
    <property type="entry name" value="P-loop_NTPase"/>
</dbReference>
<protein>
    <submittedName>
        <fullName evidence="16">DNA-binding protein SMUBP-2</fullName>
    </submittedName>
</protein>
<keyword evidence="17" id="KW-1185">Reference proteome</keyword>
<dbReference type="InterPro" id="IPR004483">
    <property type="entry name" value="SMUBP-2/Hcs1-like"/>
</dbReference>
<dbReference type="FunFam" id="3.30.1370.50:FF:000002">
    <property type="entry name" value="Immunoglobulin mu DNA-binding protein 2"/>
    <property type="match status" value="1"/>
</dbReference>
<dbReference type="Gene3D" id="3.40.50.300">
    <property type="entry name" value="P-loop containing nucleotide triphosphate hydrolases"/>
    <property type="match status" value="2"/>
</dbReference>
<dbReference type="InterPro" id="IPR035896">
    <property type="entry name" value="AN1-like_Znf"/>
</dbReference>
<evidence type="ECO:0000313" key="16">
    <source>
        <dbReference type="EMBL" id="PFX24396.1"/>
    </source>
</evidence>
<dbReference type="PANTHER" id="PTHR43788:SF8">
    <property type="entry name" value="DNA-BINDING PROTEIN SMUBP-2"/>
    <property type="match status" value="1"/>
</dbReference>
<dbReference type="PROSITE" id="PS51039">
    <property type="entry name" value="ZF_AN1"/>
    <property type="match status" value="1"/>
</dbReference>
<dbReference type="STRING" id="50429.A0A2B4S4S4"/>
<dbReference type="Proteomes" id="UP000225706">
    <property type="component" value="Unassembled WGS sequence"/>
</dbReference>
<feature type="region of interest" description="Disordered" evidence="13">
    <location>
        <begin position="468"/>
        <end position="508"/>
    </location>
</feature>
<dbReference type="GO" id="GO:0016787">
    <property type="term" value="F:hydrolase activity"/>
    <property type="evidence" value="ECO:0007669"/>
    <property type="project" value="UniProtKB-KW"/>
</dbReference>
<dbReference type="AlphaFoldDB" id="A0A2B4S4S4"/>
<dbReference type="InterPro" id="IPR041677">
    <property type="entry name" value="DNA2/NAM7_AAA_11"/>
</dbReference>
<dbReference type="FunFam" id="3.40.50.300:FF:001146">
    <property type="entry name" value="DNA-binding protein SMUBP-2 isoform X1"/>
    <property type="match status" value="1"/>
</dbReference>
<feature type="compositionally biased region" description="Basic and acidic residues" evidence="13">
    <location>
        <begin position="57"/>
        <end position="71"/>
    </location>
</feature>
<feature type="compositionally biased region" description="Basic and acidic residues" evidence="13">
    <location>
        <begin position="723"/>
        <end position="748"/>
    </location>
</feature>
<feature type="region of interest" description="Disordered" evidence="13">
    <location>
        <begin position="616"/>
        <end position="647"/>
    </location>
</feature>
<comment type="similarity">
    <text evidence="2">Belongs to the DNA2/NAM7 helicase family.</text>
</comment>
<evidence type="ECO:0000259" key="14">
    <source>
        <dbReference type="PROSITE" id="PS51039"/>
    </source>
</evidence>
<keyword evidence="8" id="KW-0862">Zinc</keyword>
<dbReference type="EMBL" id="LSMT01000178">
    <property type="protein sequence ID" value="PFX24396.1"/>
    <property type="molecule type" value="Genomic_DNA"/>
</dbReference>
<sequence length="757" mass="84437">MKSVLRVVRIGHPARLLSVVQDHSLDALLSTSEGTAIVRDVRKDIDDTLSKVRKSRNQSEKKHLKQEVKSLRGELKQREDKAVTEILTGADVVLATNTSASSDGPLKLVKQDHFDLVVIDEAAQSLEAGCWIPLLQASRCVLAGDHLQLPPTILSKEAAKRGLEVTLMERLIKMLGDGAVCMLTTQYRMNETIMKWSSEKLYGGRLNADSSVKSHLLKDLPGVQGTDETSLPLLLIDTAGCDVREKEVEDEVSKGNEGEADIVAAHVMALTTAGLQPSDIAVIAPYNLQVELLRLRLSSKYPALEIKSVDGFQGREKEAVVISLVRSNEKGEVGFLAEHRRINVAITRARRHLAVVVDSETVSHDYFLKSLMEYMSSAGEVRSAHEYLQDSLPTTVNCYTNQQDEVSMSEMTGSEWKKKENAGETRPVSKLRKLKEKQDLKSTNDSESGKDIRKLEISGAEERKDVASIVSGKPFNLTEENSEQNSENNFKRTKQEKRQSSNTVTTNYNRENIEKEILAFIQDATKKELTFPKTLNSQQRFDVHSIAEKLSLGHESHGEGKERYIVVRKVTSALQDDEGDSDLLSTCPLCRKRIPACNLQLHSLRCDQIQRSKMAETNKAERNQELSAPPSAKPQKTKVRSKSSTALQPEEDLDKLLASFTKLDTQCGFDGCKKSIRTLGQLCTCCDRTFCLSHQIPEVHGCGEAAKLRARQQASKPKTGKPKALDVTRKAQLQRKLERRLDDMSEQRKSKRKGKDN</sequence>
<accession>A0A2B4S4S4</accession>
<keyword evidence="5 12" id="KW-0863">Zinc-finger</keyword>
<evidence type="ECO:0000256" key="5">
    <source>
        <dbReference type="ARBA" id="ARBA00022771"/>
    </source>
</evidence>
<proteinExistence type="inferred from homology"/>
<evidence type="ECO:0000259" key="15">
    <source>
        <dbReference type="PROSITE" id="PS51061"/>
    </source>
</evidence>
<evidence type="ECO:0000256" key="1">
    <source>
        <dbReference type="ARBA" id="ARBA00004123"/>
    </source>
</evidence>
<dbReference type="GO" id="GO:0005524">
    <property type="term" value="F:ATP binding"/>
    <property type="evidence" value="ECO:0007669"/>
    <property type="project" value="UniProtKB-KW"/>
</dbReference>
<gene>
    <name evidence="16" type="primary">IGHMBP2</name>
    <name evidence="16" type="ORF">AWC38_SpisGene11025</name>
</gene>
<comment type="subcellular location">
    <subcellularLocation>
        <location evidence="1">Nucleus</location>
    </subcellularLocation>
</comment>
<dbReference type="SUPFAM" id="SSF82708">
    <property type="entry name" value="R3H domain"/>
    <property type="match status" value="1"/>
</dbReference>
<feature type="domain" description="AN1-type" evidence="14">
    <location>
        <begin position="661"/>
        <end position="710"/>
    </location>
</feature>
<evidence type="ECO:0000256" key="7">
    <source>
        <dbReference type="ARBA" id="ARBA00022806"/>
    </source>
</evidence>
<feature type="region of interest" description="Disordered" evidence="13">
    <location>
        <begin position="406"/>
        <end position="456"/>
    </location>
</feature>
<dbReference type="InterPro" id="IPR001374">
    <property type="entry name" value="R3H_dom"/>
</dbReference>
<evidence type="ECO:0000256" key="12">
    <source>
        <dbReference type="PROSITE-ProRule" id="PRU00449"/>
    </source>
</evidence>
<dbReference type="PANTHER" id="PTHR43788">
    <property type="entry name" value="DNA2/NAM7 HELICASE FAMILY MEMBER"/>
    <property type="match status" value="1"/>
</dbReference>